<dbReference type="InterPro" id="IPR016092">
    <property type="entry name" value="ATAP"/>
</dbReference>
<dbReference type="AlphaFoldDB" id="A0A4Z0FAF3"/>
<dbReference type="InterPro" id="IPR035903">
    <property type="entry name" value="HesB-like_dom_sf"/>
</dbReference>
<reference evidence="3 4" key="1">
    <citation type="journal article" date="2019" name="ISME J.">
        <title>Candidatus Macondimonas diazotrophica, a novel gammaproteobacterial genus dominating crude-oil-contaminated coastal sediments.</title>
        <authorList>
            <person name="Karthikeyan S."/>
            <person name="Konstantinidis K."/>
        </authorList>
    </citation>
    <scope>NUCLEOTIDE SEQUENCE [LARGE SCALE GENOMIC DNA]</scope>
    <source>
        <strain evidence="3 4">KTK01</strain>
    </source>
</reference>
<protein>
    <submittedName>
        <fullName evidence="3">Iron-sulfur cluster assembly accessory protein</fullName>
    </submittedName>
</protein>
<feature type="domain" description="Core" evidence="2">
    <location>
        <begin position="1"/>
        <end position="103"/>
    </location>
</feature>
<dbReference type="InterPro" id="IPR050322">
    <property type="entry name" value="Fe-S_cluster_asmbl/transfer"/>
</dbReference>
<organism evidence="3 4">
    <name type="scientific">Candidatus Macondimonas diazotrophica</name>
    <dbReference type="NCBI Taxonomy" id="2305248"/>
    <lineage>
        <taxon>Bacteria</taxon>
        <taxon>Pseudomonadati</taxon>
        <taxon>Pseudomonadota</taxon>
        <taxon>Gammaproteobacteria</taxon>
        <taxon>Chromatiales</taxon>
        <taxon>Ectothiorhodospiraceae</taxon>
        <taxon>Candidatus Macondimonas</taxon>
    </lineage>
</organism>
<comment type="similarity">
    <text evidence="1">Belongs to the HesB/IscA family.</text>
</comment>
<dbReference type="EMBL" id="SRIO01000007">
    <property type="protein sequence ID" value="TFZ82714.1"/>
    <property type="molecule type" value="Genomic_DNA"/>
</dbReference>
<dbReference type="RefSeq" id="WP_135281701.1">
    <property type="nucleotide sequence ID" value="NZ_SRIO01000007.1"/>
</dbReference>
<dbReference type="InterPro" id="IPR000361">
    <property type="entry name" value="ATAP_core_dom"/>
</dbReference>
<dbReference type="GO" id="GO:0005829">
    <property type="term" value="C:cytosol"/>
    <property type="evidence" value="ECO:0007669"/>
    <property type="project" value="TreeGrafter"/>
</dbReference>
<dbReference type="SUPFAM" id="SSF89360">
    <property type="entry name" value="HesB-like domain"/>
    <property type="match status" value="1"/>
</dbReference>
<dbReference type="PANTHER" id="PTHR10072:SF41">
    <property type="entry name" value="IRON-SULFUR CLUSTER ASSEMBLY 1 HOMOLOG, MITOCHONDRIAL"/>
    <property type="match status" value="1"/>
</dbReference>
<name>A0A4Z0FAF3_9GAMM</name>
<evidence type="ECO:0000259" key="2">
    <source>
        <dbReference type="Pfam" id="PF01521"/>
    </source>
</evidence>
<dbReference type="Pfam" id="PF01521">
    <property type="entry name" value="Fe-S_biosyn"/>
    <property type="match status" value="1"/>
</dbReference>
<dbReference type="GO" id="GO:0051537">
    <property type="term" value="F:2 iron, 2 sulfur cluster binding"/>
    <property type="evidence" value="ECO:0007669"/>
    <property type="project" value="TreeGrafter"/>
</dbReference>
<evidence type="ECO:0000313" key="3">
    <source>
        <dbReference type="EMBL" id="TFZ82714.1"/>
    </source>
</evidence>
<evidence type="ECO:0000313" key="4">
    <source>
        <dbReference type="Proteomes" id="UP000297890"/>
    </source>
</evidence>
<keyword evidence="4" id="KW-1185">Reference proteome</keyword>
<comment type="caution">
    <text evidence="3">The sequence shown here is derived from an EMBL/GenBank/DDBJ whole genome shotgun (WGS) entry which is preliminary data.</text>
</comment>
<evidence type="ECO:0000256" key="1">
    <source>
        <dbReference type="ARBA" id="ARBA00006718"/>
    </source>
</evidence>
<dbReference type="OrthoDB" id="9801228at2"/>
<dbReference type="Gene3D" id="2.60.300.12">
    <property type="entry name" value="HesB-like domain"/>
    <property type="match status" value="1"/>
</dbReference>
<sequence>MSIVLTEAAADQVRRQLQRRGAGFGLRVSLKRTGCSGWAYVVDYADAVEVNDEVFEQHGVNVVVDRDLLPRLEGMSLDYAREGLHAAFKFHNPNVKESCGCGESVSF</sequence>
<dbReference type="GO" id="GO:0016226">
    <property type="term" value="P:iron-sulfur cluster assembly"/>
    <property type="evidence" value="ECO:0007669"/>
    <property type="project" value="InterPro"/>
</dbReference>
<dbReference type="PANTHER" id="PTHR10072">
    <property type="entry name" value="IRON-SULFUR CLUSTER ASSEMBLY PROTEIN"/>
    <property type="match status" value="1"/>
</dbReference>
<dbReference type="Proteomes" id="UP000297890">
    <property type="component" value="Unassembled WGS sequence"/>
</dbReference>
<accession>A0A4Z0FAF3</accession>
<gene>
    <name evidence="3" type="ORF">E4680_07065</name>
</gene>
<proteinExistence type="inferred from homology"/>
<dbReference type="NCBIfam" id="TIGR00049">
    <property type="entry name" value="iron-sulfur cluster assembly accessory protein"/>
    <property type="match status" value="1"/>
</dbReference>